<evidence type="ECO:0000313" key="4">
    <source>
        <dbReference type="Proteomes" id="UP001528672"/>
    </source>
</evidence>
<evidence type="ECO:0000313" key="3">
    <source>
        <dbReference type="EMBL" id="MDD0813683.1"/>
    </source>
</evidence>
<dbReference type="PRINTS" id="PR00081">
    <property type="entry name" value="GDHRDH"/>
</dbReference>
<evidence type="ECO:0000256" key="1">
    <source>
        <dbReference type="ARBA" id="ARBA00006484"/>
    </source>
</evidence>
<dbReference type="PRINTS" id="PR00080">
    <property type="entry name" value="SDRFAMILY"/>
</dbReference>
<organism evidence="3 4">
    <name type="scientific">Curvibacter microcysteis</name>
    <dbReference type="NCBI Taxonomy" id="3026419"/>
    <lineage>
        <taxon>Bacteria</taxon>
        <taxon>Pseudomonadati</taxon>
        <taxon>Pseudomonadota</taxon>
        <taxon>Betaproteobacteria</taxon>
        <taxon>Burkholderiales</taxon>
        <taxon>Comamonadaceae</taxon>
        <taxon>Curvibacter</taxon>
    </lineage>
</organism>
<proteinExistence type="inferred from homology"/>
<accession>A0ABT5MAR9</accession>
<dbReference type="EMBL" id="JAQSIO010000001">
    <property type="protein sequence ID" value="MDD0813683.1"/>
    <property type="molecule type" value="Genomic_DNA"/>
</dbReference>
<dbReference type="Gene3D" id="3.40.50.720">
    <property type="entry name" value="NAD(P)-binding Rossmann-like Domain"/>
    <property type="match status" value="1"/>
</dbReference>
<dbReference type="PANTHER" id="PTHR42760:SF133">
    <property type="entry name" value="3-OXOACYL-[ACYL-CARRIER-PROTEIN] REDUCTASE"/>
    <property type="match status" value="1"/>
</dbReference>
<dbReference type="PANTHER" id="PTHR42760">
    <property type="entry name" value="SHORT-CHAIN DEHYDROGENASES/REDUCTASES FAMILY MEMBER"/>
    <property type="match status" value="1"/>
</dbReference>
<keyword evidence="2" id="KW-0560">Oxidoreductase</keyword>
<protein>
    <submittedName>
        <fullName evidence="3">SDR family oxidoreductase</fullName>
    </submittedName>
</protein>
<gene>
    <name evidence="3" type="ORF">PSQ39_03490</name>
</gene>
<comment type="caution">
    <text evidence="3">The sequence shown here is derived from an EMBL/GenBank/DDBJ whole genome shotgun (WGS) entry which is preliminary data.</text>
</comment>
<dbReference type="InterPro" id="IPR020904">
    <property type="entry name" value="Sc_DH/Rdtase_CS"/>
</dbReference>
<sequence length="252" mass="25890">MSAPTSIAPVALITGAAAGLGQIIAAELHAHGYRVVLSDRHAEAAVAAAAALDPSGQTALGLALDVSHKSDFEAALASTRARWGQPSVLVNNAALTLTTPLMSISPEEFEQVLRINLRGTFLGCQVFGAAMAEAGHGRIINLASLAGQNGGTASGAHYASSKAGILTLTKIFARELAARGVTVNAVAPGPMELPSVRAAVPPERLEPLIKAIPVQRLGNPQFVARMVLLLASAEADFATGAAWDFNGGIFMR</sequence>
<dbReference type="InterPro" id="IPR036291">
    <property type="entry name" value="NAD(P)-bd_dom_sf"/>
</dbReference>
<dbReference type="InterPro" id="IPR002347">
    <property type="entry name" value="SDR_fam"/>
</dbReference>
<reference evidence="3 4" key="1">
    <citation type="submission" date="2023-02" db="EMBL/GenBank/DDBJ databases">
        <title>Bacterial whole genome sequence for Curvibacter sp. HBC28.</title>
        <authorList>
            <person name="Le V."/>
            <person name="Ko S.-R."/>
            <person name="Ahn C.-Y."/>
            <person name="Oh H.-M."/>
        </authorList>
    </citation>
    <scope>NUCLEOTIDE SEQUENCE [LARGE SCALE GENOMIC DNA]</scope>
    <source>
        <strain evidence="3 4">HBC28</strain>
    </source>
</reference>
<comment type="similarity">
    <text evidence="1">Belongs to the short-chain dehydrogenases/reductases (SDR) family.</text>
</comment>
<evidence type="ECO:0000256" key="2">
    <source>
        <dbReference type="ARBA" id="ARBA00023002"/>
    </source>
</evidence>
<keyword evidence="4" id="KW-1185">Reference proteome</keyword>
<name>A0ABT5MAR9_9BURK</name>
<dbReference type="Pfam" id="PF13561">
    <property type="entry name" value="adh_short_C2"/>
    <property type="match status" value="1"/>
</dbReference>
<dbReference type="Proteomes" id="UP001528672">
    <property type="component" value="Unassembled WGS sequence"/>
</dbReference>
<dbReference type="RefSeq" id="WP_273925200.1">
    <property type="nucleotide sequence ID" value="NZ_JAQSIO010000001.1"/>
</dbReference>
<dbReference type="PROSITE" id="PS00061">
    <property type="entry name" value="ADH_SHORT"/>
    <property type="match status" value="1"/>
</dbReference>
<dbReference type="SUPFAM" id="SSF51735">
    <property type="entry name" value="NAD(P)-binding Rossmann-fold domains"/>
    <property type="match status" value="1"/>
</dbReference>